<feature type="compositionally biased region" description="Basic and acidic residues" evidence="1">
    <location>
        <begin position="273"/>
        <end position="301"/>
    </location>
</feature>
<proteinExistence type="predicted"/>
<organism evidence="2">
    <name type="scientific">viral metagenome</name>
    <dbReference type="NCBI Taxonomy" id="1070528"/>
    <lineage>
        <taxon>unclassified sequences</taxon>
        <taxon>metagenomes</taxon>
        <taxon>organismal metagenomes</taxon>
    </lineage>
</organism>
<sequence>MSEHRERLRDLWGSFVFRRVKRVIPNSKTAKCHIIHSGIKRDDTITIDPSKSIAPYGKRFCDRYITSHYSSYYGFTRSRRLDSPMHTNAQCDPNGHEIYFNKRDYNSLDMSNDITCRMSIKPQDFHKRDIVPLEGALVCGIVEEVNGKYQYTKWWVCSEQFYWLWLIIMYDEHPTIGDDLQERIDRLVTNTFMLWNDANMDASLNEKRLMFVYNRAEQCSFYPYLYKVIAMHVRGREYDLSDYAAYVPYGMQFIPRLTQALDEYVHSLQPQSELRDDKPQSTSELRDDKPQSTSELRDDKPQSSLWGDE</sequence>
<dbReference type="AlphaFoldDB" id="A0A6C0LZM2"/>
<dbReference type="EMBL" id="MN740609">
    <property type="protein sequence ID" value="QHU35488.1"/>
    <property type="molecule type" value="Genomic_DNA"/>
</dbReference>
<protein>
    <submittedName>
        <fullName evidence="2">Uncharacterized protein</fullName>
    </submittedName>
</protein>
<feature type="region of interest" description="Disordered" evidence="1">
    <location>
        <begin position="269"/>
        <end position="309"/>
    </location>
</feature>
<name>A0A6C0LZM2_9ZZZZ</name>
<evidence type="ECO:0000256" key="1">
    <source>
        <dbReference type="SAM" id="MobiDB-lite"/>
    </source>
</evidence>
<reference evidence="2" key="1">
    <citation type="journal article" date="2020" name="Nature">
        <title>Giant virus diversity and host interactions through global metagenomics.</title>
        <authorList>
            <person name="Schulz F."/>
            <person name="Roux S."/>
            <person name="Paez-Espino D."/>
            <person name="Jungbluth S."/>
            <person name="Walsh D.A."/>
            <person name="Denef V.J."/>
            <person name="McMahon K.D."/>
            <person name="Konstantinidis K.T."/>
            <person name="Eloe-Fadrosh E.A."/>
            <person name="Kyrpides N.C."/>
            <person name="Woyke T."/>
        </authorList>
    </citation>
    <scope>NUCLEOTIDE SEQUENCE</scope>
    <source>
        <strain evidence="2">GVMAG-S-1029409-49</strain>
    </source>
</reference>
<evidence type="ECO:0000313" key="2">
    <source>
        <dbReference type="EMBL" id="QHU35488.1"/>
    </source>
</evidence>
<accession>A0A6C0LZM2</accession>